<gene>
    <name evidence="5" type="ORF">IV203_011724</name>
</gene>
<reference evidence="5" key="1">
    <citation type="journal article" date="2021" name="Sci. Rep.">
        <title>Diploid genomic architecture of Nitzschia inconspicua, an elite biomass production diatom.</title>
        <authorList>
            <person name="Oliver A."/>
            <person name="Podell S."/>
            <person name="Pinowska A."/>
            <person name="Traller J.C."/>
            <person name="Smith S.R."/>
            <person name="McClure R."/>
            <person name="Beliaev A."/>
            <person name="Bohutskyi P."/>
            <person name="Hill E.A."/>
            <person name="Rabines A."/>
            <person name="Zheng H."/>
            <person name="Allen L.Z."/>
            <person name="Kuo A."/>
            <person name="Grigoriev I.V."/>
            <person name="Allen A.E."/>
            <person name="Hazlebeck D."/>
            <person name="Allen E.E."/>
        </authorList>
    </citation>
    <scope>NUCLEOTIDE SEQUENCE</scope>
    <source>
        <strain evidence="5">Hildebrandi</strain>
    </source>
</reference>
<evidence type="ECO:0000313" key="6">
    <source>
        <dbReference type="Proteomes" id="UP000693970"/>
    </source>
</evidence>
<keyword evidence="6" id="KW-1185">Reference proteome</keyword>
<feature type="region of interest" description="Disordered" evidence="3">
    <location>
        <begin position="497"/>
        <end position="517"/>
    </location>
</feature>
<dbReference type="AlphaFoldDB" id="A0A9K3KSW4"/>
<feature type="compositionally biased region" description="Basic and acidic residues" evidence="3">
    <location>
        <begin position="354"/>
        <end position="363"/>
    </location>
</feature>
<dbReference type="Proteomes" id="UP000693970">
    <property type="component" value="Unassembled WGS sequence"/>
</dbReference>
<dbReference type="OrthoDB" id="272303at2759"/>
<dbReference type="InterPro" id="IPR035587">
    <property type="entry name" value="DUS-like_FMN-bd"/>
</dbReference>
<reference evidence="5" key="2">
    <citation type="submission" date="2021-04" db="EMBL/GenBank/DDBJ databases">
        <authorList>
            <person name="Podell S."/>
        </authorList>
    </citation>
    <scope>NUCLEOTIDE SEQUENCE</scope>
    <source>
        <strain evidence="5">Hildebrandi</strain>
    </source>
</reference>
<evidence type="ECO:0000256" key="1">
    <source>
        <dbReference type="ARBA" id="ARBA00022857"/>
    </source>
</evidence>
<dbReference type="PANTHER" id="PTHR11082:SF5">
    <property type="entry name" value="TRNA-DIHYDROURIDINE(16_17) SYNTHASE [NAD(P)(+)]-LIKE"/>
    <property type="match status" value="1"/>
</dbReference>
<comment type="caution">
    <text evidence="5">The sequence shown here is derived from an EMBL/GenBank/DDBJ whole genome shotgun (WGS) entry which is preliminary data.</text>
</comment>
<evidence type="ECO:0000256" key="2">
    <source>
        <dbReference type="ARBA" id="ARBA00023027"/>
    </source>
</evidence>
<accession>A0A9K3KSW4</accession>
<dbReference type="GO" id="GO:0017150">
    <property type="term" value="F:tRNA dihydrouridine synthase activity"/>
    <property type="evidence" value="ECO:0007669"/>
    <property type="project" value="TreeGrafter"/>
</dbReference>
<dbReference type="CDD" id="cd02801">
    <property type="entry name" value="DUS_like_FMN"/>
    <property type="match status" value="1"/>
</dbReference>
<evidence type="ECO:0000313" key="5">
    <source>
        <dbReference type="EMBL" id="KAG7349127.1"/>
    </source>
</evidence>
<feature type="domain" description="DUS-like FMN-binding" evidence="4">
    <location>
        <begin position="100"/>
        <end position="421"/>
    </location>
</feature>
<name>A0A9K3KSW4_9STRA</name>
<evidence type="ECO:0000256" key="3">
    <source>
        <dbReference type="SAM" id="MobiDB-lite"/>
    </source>
</evidence>
<feature type="compositionally biased region" description="Acidic residues" evidence="3">
    <location>
        <begin position="364"/>
        <end position="376"/>
    </location>
</feature>
<feature type="region of interest" description="Disordered" evidence="3">
    <location>
        <begin position="352"/>
        <end position="376"/>
    </location>
</feature>
<feature type="compositionally biased region" description="Polar residues" evidence="3">
    <location>
        <begin position="497"/>
        <end position="514"/>
    </location>
</feature>
<dbReference type="EMBL" id="JAGRRH010000019">
    <property type="protein sequence ID" value="KAG7349127.1"/>
    <property type="molecule type" value="Genomic_DNA"/>
</dbReference>
<evidence type="ECO:0000259" key="4">
    <source>
        <dbReference type="Pfam" id="PF01207"/>
    </source>
</evidence>
<sequence length="570" mass="62168">MSELAKHCSPSCGSSNISTVMAAPCSDDENNVHDNIRVEPTHQRPMASESVLQLLPINDENNTSNNNNINDIIHSNSNLPEHVIDAWRWFHGHGCPRYWVAPLVGLSDKSFRILCRRYGAHMCHTEMTDPGGFARSDYYRTQILGLPLAGDDDDQRDINSSSNTIDRPLVLQLGSSHIPKLLEAIRVAVSLQRVDAIELNCGCPQQCAKKGNYGSFLLDPPQQHTLLHIIETIRNSPELPRDMPLLVKMRVLESIEDTVDLAQRIVNAGAGILTVHGRTRHQGGGSKTSGKDHERLASWPHIRAVKHAVPVPVIANGNVPNRRALTEVLQATGCDGVMSGVGILRDPTLFHVTRNNDEDNPKGEDDDDEEEEKEEESWCNAVQVAMEYLTLAMSYHTHPTRVSKHLLWMLDGKGFKLRAPFAREQALKLRHRLFFQTSTRDVSDECTTVSPLDKSISRQSFLTIFQSVAITSILAPSFPSSVGAKELSRASLNAQSTSTSGAISSDPTSTLPKQSSTAPSSAAAAASILSTSTSLQEGISGFVAGAALTTTKTLVKFPLDTATIAITVSL</sequence>
<protein>
    <submittedName>
        <fullName evidence="5">Dihydrouridine synthase Dus</fullName>
    </submittedName>
</protein>
<keyword evidence="1" id="KW-0521">NADP</keyword>
<proteinExistence type="predicted"/>
<organism evidence="5 6">
    <name type="scientific">Nitzschia inconspicua</name>
    <dbReference type="NCBI Taxonomy" id="303405"/>
    <lineage>
        <taxon>Eukaryota</taxon>
        <taxon>Sar</taxon>
        <taxon>Stramenopiles</taxon>
        <taxon>Ochrophyta</taxon>
        <taxon>Bacillariophyta</taxon>
        <taxon>Bacillariophyceae</taxon>
        <taxon>Bacillariophycidae</taxon>
        <taxon>Bacillariales</taxon>
        <taxon>Bacillariaceae</taxon>
        <taxon>Nitzschia</taxon>
    </lineage>
</organism>
<dbReference type="Pfam" id="PF01207">
    <property type="entry name" value="Dus"/>
    <property type="match status" value="1"/>
</dbReference>
<keyword evidence="2" id="KW-0520">NAD</keyword>
<dbReference type="PANTHER" id="PTHR11082">
    <property type="entry name" value="TRNA-DIHYDROURIDINE SYNTHASE"/>
    <property type="match status" value="1"/>
</dbReference>